<dbReference type="Proteomes" id="UP001151760">
    <property type="component" value="Unassembled WGS sequence"/>
</dbReference>
<comment type="caution">
    <text evidence="1">The sequence shown here is derived from an EMBL/GenBank/DDBJ whole genome shotgun (WGS) entry which is preliminary data.</text>
</comment>
<evidence type="ECO:0000313" key="1">
    <source>
        <dbReference type="EMBL" id="GJS82719.1"/>
    </source>
</evidence>
<reference evidence="1" key="2">
    <citation type="submission" date="2022-01" db="EMBL/GenBank/DDBJ databases">
        <authorList>
            <person name="Yamashiro T."/>
            <person name="Shiraishi A."/>
            <person name="Satake H."/>
            <person name="Nakayama K."/>
        </authorList>
    </citation>
    <scope>NUCLEOTIDE SEQUENCE</scope>
</reference>
<proteinExistence type="predicted"/>
<gene>
    <name evidence="1" type="ORF">Tco_0749260</name>
</gene>
<sequence length="230" mass="26149">MQRSEATRKSPFELVIGRQPSTPNALAASYERSSPTAYNTMKEWHEQADLSWASLDKAAKKMKKKVHKGLIQRYESPFLVIGRVEKVFSTRMAFGGNTHDVGSFREEADKTIALHQWKNPTSTISDQKIANLKARKVENEVVRVMIPKCMSWLDAYDEPICDIKDKVDNPSPQSTPQVLSSFEVYTPPVTYLEEVDETIGILMEVIFDEKKLVKYLKTFSLERSGGRLTS</sequence>
<reference evidence="1" key="1">
    <citation type="journal article" date="2022" name="Int. J. Mol. Sci.">
        <title>Draft Genome of Tanacetum Coccineum: Genomic Comparison of Closely Related Tanacetum-Family Plants.</title>
        <authorList>
            <person name="Yamashiro T."/>
            <person name="Shiraishi A."/>
            <person name="Nakayama K."/>
            <person name="Satake H."/>
        </authorList>
    </citation>
    <scope>NUCLEOTIDE SEQUENCE</scope>
</reference>
<name>A0ABQ4YXW2_9ASTR</name>
<protein>
    <submittedName>
        <fullName evidence="1">Uncharacterized protein</fullName>
    </submittedName>
</protein>
<keyword evidence="2" id="KW-1185">Reference proteome</keyword>
<organism evidence="1 2">
    <name type="scientific">Tanacetum coccineum</name>
    <dbReference type="NCBI Taxonomy" id="301880"/>
    <lineage>
        <taxon>Eukaryota</taxon>
        <taxon>Viridiplantae</taxon>
        <taxon>Streptophyta</taxon>
        <taxon>Embryophyta</taxon>
        <taxon>Tracheophyta</taxon>
        <taxon>Spermatophyta</taxon>
        <taxon>Magnoliopsida</taxon>
        <taxon>eudicotyledons</taxon>
        <taxon>Gunneridae</taxon>
        <taxon>Pentapetalae</taxon>
        <taxon>asterids</taxon>
        <taxon>campanulids</taxon>
        <taxon>Asterales</taxon>
        <taxon>Asteraceae</taxon>
        <taxon>Asteroideae</taxon>
        <taxon>Anthemideae</taxon>
        <taxon>Anthemidinae</taxon>
        <taxon>Tanacetum</taxon>
    </lineage>
</organism>
<accession>A0ABQ4YXW2</accession>
<dbReference type="EMBL" id="BQNB010010846">
    <property type="protein sequence ID" value="GJS82719.1"/>
    <property type="molecule type" value="Genomic_DNA"/>
</dbReference>
<evidence type="ECO:0000313" key="2">
    <source>
        <dbReference type="Proteomes" id="UP001151760"/>
    </source>
</evidence>